<dbReference type="EMBL" id="JAVDQT010000014">
    <property type="protein sequence ID" value="MDR6434722.1"/>
    <property type="molecule type" value="Genomic_DNA"/>
</dbReference>
<sequence length="82" mass="9324">MKMSAKNAYQLVLTAVHVDGTLVEPFTARDLRRIIPGWHYTDYFGFLAYNSNYNLSLDTALFIREGRGSYSLNGYLSPLAEK</sequence>
<comment type="caution">
    <text evidence="1">The sequence shown here is derived from an EMBL/GenBank/DDBJ whole genome shotgun (WGS) entry which is preliminary data.</text>
</comment>
<evidence type="ECO:0000313" key="1">
    <source>
        <dbReference type="EMBL" id="MDR6434722.1"/>
    </source>
</evidence>
<organism evidence="1 2">
    <name type="scientific">Brucella pseudogrignonensis</name>
    <dbReference type="NCBI Taxonomy" id="419475"/>
    <lineage>
        <taxon>Bacteria</taxon>
        <taxon>Pseudomonadati</taxon>
        <taxon>Pseudomonadota</taxon>
        <taxon>Alphaproteobacteria</taxon>
        <taxon>Hyphomicrobiales</taxon>
        <taxon>Brucellaceae</taxon>
        <taxon>Brucella/Ochrobactrum group</taxon>
        <taxon>Brucella</taxon>
    </lineage>
</organism>
<evidence type="ECO:0000313" key="2">
    <source>
        <dbReference type="Proteomes" id="UP001184614"/>
    </source>
</evidence>
<protein>
    <submittedName>
        <fullName evidence="1">Uncharacterized protein</fullName>
    </submittedName>
</protein>
<proteinExistence type="predicted"/>
<keyword evidence="2" id="KW-1185">Reference proteome</keyword>
<gene>
    <name evidence="1" type="ORF">J2782_004475</name>
</gene>
<reference evidence="1 2" key="1">
    <citation type="submission" date="2023-07" db="EMBL/GenBank/DDBJ databases">
        <title>Sorghum-associated microbial communities from plants grown in Nebraska, USA.</title>
        <authorList>
            <person name="Schachtman D."/>
        </authorList>
    </citation>
    <scope>NUCLEOTIDE SEQUENCE [LARGE SCALE GENOMIC DNA]</scope>
    <source>
        <strain evidence="1 2">DS1730</strain>
    </source>
</reference>
<accession>A0ABU1MF99</accession>
<dbReference type="Proteomes" id="UP001184614">
    <property type="component" value="Unassembled WGS sequence"/>
</dbReference>
<name>A0ABU1MF99_9HYPH</name>